<evidence type="ECO:0000256" key="1">
    <source>
        <dbReference type="SAM" id="MobiDB-lite"/>
    </source>
</evidence>
<proteinExistence type="predicted"/>
<dbReference type="EMBL" id="MIFZ01000250">
    <property type="protein sequence ID" value="OSY51049.1"/>
    <property type="molecule type" value="Genomic_DNA"/>
</dbReference>
<gene>
    <name evidence="2" type="ORF">BG846_03326</name>
</gene>
<reference evidence="2 3" key="1">
    <citation type="submission" date="2016-09" db="EMBL/GenBank/DDBJ databases">
        <title>Streptomyces fradiae DSM40063, a candidate organism with high potential of specific P450 cytochromes.</title>
        <authorList>
            <person name="Grumaz C."/>
            <person name="Vainshtein Y."/>
            <person name="Kirstahler P."/>
            <person name="Sohn K."/>
        </authorList>
    </citation>
    <scope>NUCLEOTIDE SEQUENCE [LARGE SCALE GENOMIC DNA]</scope>
    <source>
        <strain evidence="2 3">DSM 40063</strain>
    </source>
</reference>
<protein>
    <submittedName>
        <fullName evidence="2">Uncharacterized protein</fullName>
    </submittedName>
</protein>
<accession>A0A1Y2NVI2</accession>
<evidence type="ECO:0000313" key="2">
    <source>
        <dbReference type="EMBL" id="OSY51049.1"/>
    </source>
</evidence>
<sequence length="303" mass="30688">MVAGESFGEPGFDQVGAADRADGEGAAGERGDGRAGLLQDVCGVVRGVAGCGEGAQGERGPDVDAVAVVDGHVRAGGARARGDEVGGAGEAGEAGAAGEVVVVEVGLEHMGEADAAGGRRGEDAVHVAGRVDGDGVLRASREVAAVAEPFGLDGVDEEHERSFRLLPGRRRRPRACAHGWGAAAHGPPFAGAAGRTRGVRAVREGLRAVREGAGGRRKRTGPAGPREGTGRAFGAGRGGYRSRGVTIMGTWSGWAIAEAAAFGVWPGAGRSRQRRRIVARAIVASVQAKVSPMHLRLPAPKGM</sequence>
<evidence type="ECO:0000313" key="3">
    <source>
        <dbReference type="Proteomes" id="UP000194318"/>
    </source>
</evidence>
<feature type="compositionally biased region" description="Basic and acidic residues" evidence="1">
    <location>
        <begin position="19"/>
        <end position="32"/>
    </location>
</feature>
<comment type="caution">
    <text evidence="2">The sequence shown here is derived from an EMBL/GenBank/DDBJ whole genome shotgun (WGS) entry which is preliminary data.</text>
</comment>
<dbReference type="Proteomes" id="UP000194318">
    <property type="component" value="Unassembled WGS sequence"/>
</dbReference>
<name>A0A1Y2NVI2_STRFR</name>
<feature type="region of interest" description="Disordered" evidence="1">
    <location>
        <begin position="1"/>
        <end position="32"/>
    </location>
</feature>
<feature type="region of interest" description="Disordered" evidence="1">
    <location>
        <begin position="210"/>
        <end position="236"/>
    </location>
</feature>
<organism evidence="2 3">
    <name type="scientific">Streptomyces fradiae ATCC 10745 = DSM 40063</name>
    <dbReference type="NCBI Taxonomy" id="1319510"/>
    <lineage>
        <taxon>Bacteria</taxon>
        <taxon>Bacillati</taxon>
        <taxon>Actinomycetota</taxon>
        <taxon>Actinomycetes</taxon>
        <taxon>Kitasatosporales</taxon>
        <taxon>Streptomycetaceae</taxon>
        <taxon>Streptomyces</taxon>
    </lineage>
</organism>
<dbReference type="AlphaFoldDB" id="A0A1Y2NVI2"/>